<dbReference type="PANTHER" id="PTHR15904:SF17">
    <property type="entry name" value="RHO-GAP DOMAIN-CONTAINING PROTEIN"/>
    <property type="match status" value="1"/>
</dbReference>
<organism evidence="5 6">
    <name type="scientific">Laodelphax striatellus</name>
    <name type="common">Small brown planthopper</name>
    <name type="synonym">Delphax striatella</name>
    <dbReference type="NCBI Taxonomy" id="195883"/>
    <lineage>
        <taxon>Eukaryota</taxon>
        <taxon>Metazoa</taxon>
        <taxon>Ecdysozoa</taxon>
        <taxon>Arthropoda</taxon>
        <taxon>Hexapoda</taxon>
        <taxon>Insecta</taxon>
        <taxon>Pterygota</taxon>
        <taxon>Neoptera</taxon>
        <taxon>Paraneoptera</taxon>
        <taxon>Hemiptera</taxon>
        <taxon>Auchenorrhyncha</taxon>
        <taxon>Fulgoroidea</taxon>
        <taxon>Delphacidae</taxon>
        <taxon>Criomorphinae</taxon>
        <taxon>Laodelphax</taxon>
    </lineage>
</organism>
<evidence type="ECO:0000256" key="3">
    <source>
        <dbReference type="SAM" id="MobiDB-lite"/>
    </source>
</evidence>
<accession>A0A482WWR1</accession>
<dbReference type="OrthoDB" id="185175at2759"/>
<dbReference type="Pfam" id="PF00620">
    <property type="entry name" value="RhoGAP"/>
    <property type="match status" value="1"/>
</dbReference>
<dbReference type="InterPro" id="IPR059029">
    <property type="entry name" value="FAM13A_dom"/>
</dbReference>
<dbReference type="SMART" id="SM00324">
    <property type="entry name" value="RhoGAP"/>
    <property type="match status" value="1"/>
</dbReference>
<proteinExistence type="inferred from homology"/>
<feature type="compositionally biased region" description="Basic and acidic residues" evidence="3">
    <location>
        <begin position="489"/>
        <end position="499"/>
    </location>
</feature>
<dbReference type="GO" id="GO:0007165">
    <property type="term" value="P:signal transduction"/>
    <property type="evidence" value="ECO:0007669"/>
    <property type="project" value="InterPro"/>
</dbReference>
<sequence length="1079" mass="119002">MRRPTFCHNSVAAVDAAQSRAPHQPAAQGANIDKEETRLARMKRIFTGSLLMGRRPPAPPLKTFAVHLDELPLTNEGLPRVVVRITAFIEKYGLQMEGLFRLSGGNPKLVEQLKASFDRTGDADLEGCGDVASVAALLKLWLRDLPAPVVPALTAQELVSLLQKYKGDTEDWCVETGRLLSCGVLRERNARLLRCVLRLLHRYQLQQQQAAVAQQLAPVFAALLLSVDDAMPRIASPDTTAVMFALIANYGRVYDESMSCNDVKMDGGGSPETRLYSAGKNNKTLNTSPVIQNMSETTPLSYSGSKKQRKRKDRQSSADRKFVRSNSEERPCKSSCGGGSLSVIGGSGVGGGGTGSGGGFRRVSSHEDFSRSRSAQKGAQLMELISETANCIQMSTPVTSARPLHERNQQFPPLRSSSTPTKHNNNNNNLNKTVSQQPQSAVVVEYNNNNDPLPWQLGDAVLRDESLAISVVCSPPADCQLITADEEAEREHERRRSSERFAPCGGGGVMMGRRRGGGAGENGERRRRRVVSRGGSSTPSRRRHTRSPRRRDGCSSSSSVEGGGDSSSKENEEAEAEAVTPRRCSTLMVVSPPPLTPPLAPTASLSGGEEGEEEGEGSLSRSSSSGSRSEELNEPQHDPDQSPQDEIVEAEERKEEEEEEVKGDVDELEEEEDDDEVGEEVEEEGEEEDVNSDEPVLDLNRLHVDLSEPVPSRHDWSFAPQLPQPQQERLDCDSLRTSATFAAGHRAFAAAQAVSAVAAATPADRSGHISVIEHHHARQIHTLRKRLKRYEDGFEREFGYKPSAADKMANPDTRKMCATLSKLRRELKQLKSESTLCASTSMSQLLFLASGDRVSVASANASATKVINEDVVHDVEKRLNEKRVASRRPVALDEMSREQLAEEKTAVQRALLQLESVYGRPMTRDQRDLVRPLYDRYRQLKRLLARATANAKLKEGVAELGTILEHEQMDFSSSSPPPPASAAAPATAPTSAAPQRPTTPDFFENLHALPRNELLDQHKTTREEKKRLRRQLHEFEEEMESKMGRKLQREDRQPMDAVYTQYKHVKAKLRLIEALITKK</sequence>
<feature type="compositionally biased region" description="Acidic residues" evidence="3">
    <location>
        <begin position="646"/>
        <end position="694"/>
    </location>
</feature>
<dbReference type="PANTHER" id="PTHR15904">
    <property type="entry name" value="FAM13"/>
    <property type="match status" value="1"/>
</dbReference>
<feature type="compositionally biased region" description="Polar residues" evidence="3">
    <location>
        <begin position="279"/>
        <end position="302"/>
    </location>
</feature>
<feature type="coiled-coil region" evidence="2">
    <location>
        <begin position="1011"/>
        <end position="1045"/>
    </location>
</feature>
<dbReference type="AlphaFoldDB" id="A0A482WWR1"/>
<feature type="region of interest" description="Disordered" evidence="3">
    <location>
        <begin position="968"/>
        <end position="1003"/>
    </location>
</feature>
<protein>
    <recommendedName>
        <fullName evidence="4">Rho-GAP domain-containing protein</fullName>
    </recommendedName>
</protein>
<dbReference type="PROSITE" id="PS50238">
    <property type="entry name" value="RHOGAP"/>
    <property type="match status" value="1"/>
</dbReference>
<feature type="region of interest" description="Disordered" evidence="3">
    <location>
        <begin position="271"/>
        <end position="376"/>
    </location>
</feature>
<dbReference type="Proteomes" id="UP000291343">
    <property type="component" value="Unassembled WGS sequence"/>
</dbReference>
<dbReference type="Gene3D" id="1.10.555.10">
    <property type="entry name" value="Rho GTPase activation protein"/>
    <property type="match status" value="1"/>
</dbReference>
<dbReference type="InterPro" id="IPR008936">
    <property type="entry name" value="Rho_GTPase_activation_prot"/>
</dbReference>
<comment type="similarity">
    <text evidence="1">Belongs to the FAM13 family.</text>
</comment>
<evidence type="ECO:0000259" key="4">
    <source>
        <dbReference type="PROSITE" id="PS50238"/>
    </source>
</evidence>
<feature type="compositionally biased region" description="Polar residues" evidence="3">
    <location>
        <begin position="409"/>
        <end position="423"/>
    </location>
</feature>
<evidence type="ECO:0000313" key="6">
    <source>
        <dbReference type="Proteomes" id="UP000291343"/>
    </source>
</evidence>
<dbReference type="SUPFAM" id="SSF48350">
    <property type="entry name" value="GTPase activation domain, GAP"/>
    <property type="match status" value="1"/>
</dbReference>
<dbReference type="InParanoid" id="A0A482WWR1"/>
<comment type="caution">
    <text evidence="5">The sequence shown here is derived from an EMBL/GenBank/DDBJ whole genome shotgun (WGS) entry which is preliminary data.</text>
</comment>
<feature type="compositionally biased region" description="Basic and acidic residues" evidence="3">
    <location>
        <begin position="628"/>
        <end position="640"/>
    </location>
</feature>
<evidence type="ECO:0000313" key="5">
    <source>
        <dbReference type="EMBL" id="RZF37490.1"/>
    </source>
</evidence>
<dbReference type="EMBL" id="QKKF02024224">
    <property type="protein sequence ID" value="RZF37490.1"/>
    <property type="molecule type" value="Genomic_DNA"/>
</dbReference>
<dbReference type="InterPro" id="IPR039102">
    <property type="entry name" value="FAM13"/>
</dbReference>
<dbReference type="Gene3D" id="1.10.10.1460">
    <property type="match status" value="1"/>
</dbReference>
<dbReference type="InterPro" id="IPR000198">
    <property type="entry name" value="RhoGAP_dom"/>
</dbReference>
<feature type="compositionally biased region" description="Pro residues" evidence="3">
    <location>
        <begin position="591"/>
        <end position="600"/>
    </location>
</feature>
<dbReference type="Pfam" id="PF26116">
    <property type="entry name" value="FAM13A"/>
    <property type="match status" value="1"/>
</dbReference>
<dbReference type="SMR" id="A0A482WWR1"/>
<feature type="domain" description="Rho-GAP" evidence="4">
    <location>
        <begin position="66"/>
        <end position="254"/>
    </location>
</feature>
<name>A0A482WWR1_LAOST</name>
<feature type="compositionally biased region" description="Gly residues" evidence="3">
    <location>
        <begin position="336"/>
        <end position="360"/>
    </location>
</feature>
<feature type="compositionally biased region" description="Low complexity" evidence="3">
    <location>
        <begin position="617"/>
        <end position="627"/>
    </location>
</feature>
<dbReference type="STRING" id="195883.A0A482WWR1"/>
<keyword evidence="6" id="KW-1185">Reference proteome</keyword>
<feature type="compositionally biased region" description="Basic and acidic residues" evidence="3">
    <location>
        <begin position="314"/>
        <end position="332"/>
    </location>
</feature>
<feature type="region of interest" description="Disordered" evidence="3">
    <location>
        <begin position="485"/>
        <end position="694"/>
    </location>
</feature>
<reference evidence="5 6" key="1">
    <citation type="journal article" date="2017" name="Gigascience">
        <title>Genome sequence of the small brown planthopper, Laodelphax striatellus.</title>
        <authorList>
            <person name="Zhu J."/>
            <person name="Jiang F."/>
            <person name="Wang X."/>
            <person name="Yang P."/>
            <person name="Bao Y."/>
            <person name="Zhao W."/>
            <person name="Wang W."/>
            <person name="Lu H."/>
            <person name="Wang Q."/>
            <person name="Cui N."/>
            <person name="Li J."/>
            <person name="Chen X."/>
            <person name="Luo L."/>
            <person name="Yu J."/>
            <person name="Kang L."/>
            <person name="Cui F."/>
        </authorList>
    </citation>
    <scope>NUCLEOTIDE SEQUENCE [LARGE SCALE GENOMIC DNA]</scope>
    <source>
        <strain evidence="5">Lst14</strain>
    </source>
</reference>
<feature type="compositionally biased region" description="Basic residues" evidence="3">
    <location>
        <begin position="540"/>
        <end position="549"/>
    </location>
</feature>
<feature type="compositionally biased region" description="Low complexity" evidence="3">
    <location>
        <begin position="981"/>
        <end position="1000"/>
    </location>
</feature>
<evidence type="ECO:0000256" key="1">
    <source>
        <dbReference type="ARBA" id="ARBA00007549"/>
    </source>
</evidence>
<evidence type="ECO:0000256" key="2">
    <source>
        <dbReference type="SAM" id="Coils"/>
    </source>
</evidence>
<keyword evidence="2" id="KW-0175">Coiled coil</keyword>
<gene>
    <name evidence="5" type="ORF">LSTR_LSTR013727</name>
</gene>
<feature type="region of interest" description="Disordered" evidence="3">
    <location>
        <begin position="397"/>
        <end position="433"/>
    </location>
</feature>